<gene>
    <name evidence="2" type="ORF">B0T16DRAFT_445015</name>
</gene>
<comment type="caution">
    <text evidence="2">The sequence shown here is derived from an EMBL/GenBank/DDBJ whole genome shotgun (WGS) entry which is preliminary data.</text>
</comment>
<evidence type="ECO:0000256" key="1">
    <source>
        <dbReference type="SAM" id="MobiDB-lite"/>
    </source>
</evidence>
<dbReference type="AlphaFoldDB" id="A0AA39YAQ7"/>
<accession>A0AA39YAQ7</accession>
<sequence>MWDSFKPLVEPRCPRCQQEEQFQCSANVKFLAGCSRCTLELELECSAGGTPGESDAKSAAQLSHNMCLSVPEMTLEGIAIVLDEFLEIIDLLIASMLDHHRDKASTTILPTLTKVFRKLETALVRYNDMIQPHNSYLLGQMLCASAMRLYSFAFGRRTCNKTITAGALDSASREDPVDLATYICEAYTVANRVIGPCSVIEGDHFYRVCETIKRLLEGLLAGTEGDQPFDNETLRMIAQPPEDGKATAHDMVKAMDEWDERTTEPPEEFPDGYTDPGAAEFHALLQLGPISP</sequence>
<evidence type="ECO:0000313" key="2">
    <source>
        <dbReference type="EMBL" id="KAK0649154.1"/>
    </source>
</evidence>
<dbReference type="EMBL" id="JAULSV010000003">
    <property type="protein sequence ID" value="KAK0649154.1"/>
    <property type="molecule type" value="Genomic_DNA"/>
</dbReference>
<keyword evidence="3" id="KW-1185">Reference proteome</keyword>
<name>A0AA39YAQ7_9PEZI</name>
<evidence type="ECO:0000313" key="3">
    <source>
        <dbReference type="Proteomes" id="UP001174936"/>
    </source>
</evidence>
<feature type="region of interest" description="Disordered" evidence="1">
    <location>
        <begin position="257"/>
        <end position="276"/>
    </location>
</feature>
<dbReference type="Proteomes" id="UP001174936">
    <property type="component" value="Unassembled WGS sequence"/>
</dbReference>
<organism evidence="2 3">
    <name type="scientific">Cercophora newfieldiana</name>
    <dbReference type="NCBI Taxonomy" id="92897"/>
    <lineage>
        <taxon>Eukaryota</taxon>
        <taxon>Fungi</taxon>
        <taxon>Dikarya</taxon>
        <taxon>Ascomycota</taxon>
        <taxon>Pezizomycotina</taxon>
        <taxon>Sordariomycetes</taxon>
        <taxon>Sordariomycetidae</taxon>
        <taxon>Sordariales</taxon>
        <taxon>Lasiosphaeriaceae</taxon>
        <taxon>Cercophora</taxon>
    </lineage>
</organism>
<proteinExistence type="predicted"/>
<reference evidence="2" key="1">
    <citation type="submission" date="2023-06" db="EMBL/GenBank/DDBJ databases">
        <title>Genome-scale phylogeny and comparative genomics of the fungal order Sordariales.</title>
        <authorList>
            <consortium name="Lawrence Berkeley National Laboratory"/>
            <person name="Hensen N."/>
            <person name="Bonometti L."/>
            <person name="Westerberg I."/>
            <person name="Brannstrom I.O."/>
            <person name="Guillou S."/>
            <person name="Cros-Aarteil S."/>
            <person name="Calhoun S."/>
            <person name="Haridas S."/>
            <person name="Kuo A."/>
            <person name="Mondo S."/>
            <person name="Pangilinan J."/>
            <person name="Riley R."/>
            <person name="Labutti K."/>
            <person name="Andreopoulos B."/>
            <person name="Lipzen A."/>
            <person name="Chen C."/>
            <person name="Yanf M."/>
            <person name="Daum C."/>
            <person name="Ng V."/>
            <person name="Clum A."/>
            <person name="Steindorff A."/>
            <person name="Ohm R."/>
            <person name="Martin F."/>
            <person name="Silar P."/>
            <person name="Natvig D."/>
            <person name="Lalanne C."/>
            <person name="Gautier V."/>
            <person name="Ament-Velasquez S.L."/>
            <person name="Kruys A."/>
            <person name="Hutchinson M.I."/>
            <person name="Powell A.J."/>
            <person name="Barry K."/>
            <person name="Miller A.N."/>
            <person name="Grigoriev I.V."/>
            <person name="Debuchy R."/>
            <person name="Gladieux P."/>
            <person name="Thoren M.H."/>
            <person name="Johannesson H."/>
        </authorList>
    </citation>
    <scope>NUCLEOTIDE SEQUENCE</scope>
    <source>
        <strain evidence="2">SMH2532-1</strain>
    </source>
</reference>
<protein>
    <submittedName>
        <fullName evidence="2">Uncharacterized protein</fullName>
    </submittedName>
</protein>